<dbReference type="SUPFAM" id="SSF53756">
    <property type="entry name" value="UDP-Glycosyltransferase/glycogen phosphorylase"/>
    <property type="match status" value="1"/>
</dbReference>
<dbReference type="Gene3D" id="3.40.50.2000">
    <property type="entry name" value="Glycogen Phosphorylase B"/>
    <property type="match status" value="1"/>
</dbReference>
<dbReference type="PANTHER" id="PTHR46401">
    <property type="entry name" value="GLYCOSYLTRANSFERASE WBBK-RELATED"/>
    <property type="match status" value="1"/>
</dbReference>
<dbReference type="CDD" id="cd03809">
    <property type="entry name" value="GT4_MtfB-like"/>
    <property type="match status" value="1"/>
</dbReference>
<sequence>MKLQHEQNTPSAGIDDAMAEAIRSVEALVGPDGSVIDRSAIDRLRQSLLDLRDGGDSGPAAEADTGLRLVFDVSDLLGYFPHNRAPTGIQRVQMEVIMALLAQPQGGNIRICRFLDARGYWVEVPASLFLAICDASLAGGDAGAADWRETYRRIDSAGQSAGVMEFGPNSVLINLGSSWWIKDYFLQIRELKLAHGVRYVPLIYDVIPARAPQYCATELVAEFIPWLVDVIDNADYFLAISHASKKDLIDFAGEIGRTIDDNMVGVAQLDADYRQDRKAGSGVRTSFAPIGRPYVLLVSTWEVRKNQIAALNAWRQLINQYGTEKVPQLVLVGKQGYKGNEVIERAHSDETLATRVTLLQQLSDEELASLYDGCLFVLYPSSYEGWGLPVTEALCYGKVPLTANNSSLPEAGGDFAFFFNDGSPSDLLASLKSLIFDRSKVAAREAKIVADFRPRTWTAIANEIRDHVQTWSDRGAAPDWNPPEAVVGEYYPMARRFTETYWPGMGTAEGFRRSLNWWPPEIWGCWSRPAGGRLAMRVDPARSLELALAIKSPSDQETTVSVETAEGELLVRCKLGAFVDRWIFVPIPADTELLDITISSDRAASPNGDHRKLAVGVAGFMVLDAARPQDRRELIEAVALGSLEDRNAYRQKA</sequence>
<dbReference type="PANTHER" id="PTHR46401:SF9">
    <property type="entry name" value="MANNOSYLTRANSFERASE A"/>
    <property type="match status" value="1"/>
</dbReference>
<dbReference type="RefSeq" id="WP_273690228.1">
    <property type="nucleotide sequence ID" value="NZ_CP117411.1"/>
</dbReference>
<gene>
    <name evidence="2" type="ORF">PQ455_06410</name>
</gene>
<name>A0ABY7TQD9_9SPHN</name>
<evidence type="ECO:0000259" key="1">
    <source>
        <dbReference type="Pfam" id="PF00534"/>
    </source>
</evidence>
<accession>A0ABY7TQD9</accession>
<dbReference type="Pfam" id="PF00534">
    <property type="entry name" value="Glycos_transf_1"/>
    <property type="match status" value="1"/>
</dbReference>
<keyword evidence="3" id="KW-1185">Reference proteome</keyword>
<reference evidence="2 3" key="1">
    <citation type="submission" date="2023-02" db="EMBL/GenBank/DDBJ databases">
        <title>Genome sequence of Sphingomonas naphthae.</title>
        <authorList>
            <person name="Kim S."/>
            <person name="Heo J."/>
            <person name="Kwon S.-W."/>
        </authorList>
    </citation>
    <scope>NUCLEOTIDE SEQUENCE [LARGE SCALE GENOMIC DNA]</scope>
    <source>
        <strain evidence="2 3">KACC 18716</strain>
    </source>
</reference>
<dbReference type="InterPro" id="IPR001296">
    <property type="entry name" value="Glyco_trans_1"/>
</dbReference>
<evidence type="ECO:0000313" key="3">
    <source>
        <dbReference type="Proteomes" id="UP001220395"/>
    </source>
</evidence>
<protein>
    <submittedName>
        <fullName evidence="2">Glycosyltransferase family 1 protein</fullName>
    </submittedName>
</protein>
<dbReference type="EMBL" id="CP117411">
    <property type="protein sequence ID" value="WCT74847.1"/>
    <property type="molecule type" value="Genomic_DNA"/>
</dbReference>
<organism evidence="2 3">
    <name type="scientific">Sphingomonas naphthae</name>
    <dbReference type="NCBI Taxonomy" id="1813468"/>
    <lineage>
        <taxon>Bacteria</taxon>
        <taxon>Pseudomonadati</taxon>
        <taxon>Pseudomonadota</taxon>
        <taxon>Alphaproteobacteria</taxon>
        <taxon>Sphingomonadales</taxon>
        <taxon>Sphingomonadaceae</taxon>
        <taxon>Sphingomonas</taxon>
    </lineage>
</organism>
<dbReference type="Proteomes" id="UP001220395">
    <property type="component" value="Chromosome"/>
</dbReference>
<feature type="domain" description="Glycosyl transferase family 1" evidence="1">
    <location>
        <begin position="291"/>
        <end position="440"/>
    </location>
</feature>
<proteinExistence type="predicted"/>
<evidence type="ECO:0000313" key="2">
    <source>
        <dbReference type="EMBL" id="WCT74847.1"/>
    </source>
</evidence>